<feature type="transmembrane region" description="Helical" evidence="7">
    <location>
        <begin position="164"/>
        <end position="182"/>
    </location>
</feature>
<dbReference type="SUPFAM" id="SSF90123">
    <property type="entry name" value="ABC transporter transmembrane region"/>
    <property type="match status" value="1"/>
</dbReference>
<feature type="transmembrane region" description="Helical" evidence="7">
    <location>
        <begin position="21"/>
        <end position="39"/>
    </location>
</feature>
<feature type="transmembrane region" description="Helical" evidence="7">
    <location>
        <begin position="244"/>
        <end position="262"/>
    </location>
</feature>
<dbReference type="Gene3D" id="1.20.1560.10">
    <property type="entry name" value="ABC transporter type 1, transmembrane domain"/>
    <property type="match status" value="1"/>
</dbReference>
<evidence type="ECO:0000256" key="2">
    <source>
        <dbReference type="ARBA" id="ARBA00022692"/>
    </source>
</evidence>
<keyword evidence="4 10" id="KW-0067">ATP-binding</keyword>
<comment type="caution">
    <text evidence="10">The sequence shown here is derived from an EMBL/GenBank/DDBJ whole genome shotgun (WGS) entry which is preliminary data.</text>
</comment>
<dbReference type="RefSeq" id="WP_209467387.1">
    <property type="nucleotide sequence ID" value="NZ_JAGGLG010000025.1"/>
</dbReference>
<evidence type="ECO:0000256" key="5">
    <source>
        <dbReference type="ARBA" id="ARBA00022989"/>
    </source>
</evidence>
<name>A0ABS4JUQ0_9FIRM</name>
<feature type="domain" description="ABC transmembrane type-1" evidence="9">
    <location>
        <begin position="25"/>
        <end position="307"/>
    </location>
</feature>
<evidence type="ECO:0000256" key="6">
    <source>
        <dbReference type="ARBA" id="ARBA00023136"/>
    </source>
</evidence>
<evidence type="ECO:0000259" key="9">
    <source>
        <dbReference type="PROSITE" id="PS50929"/>
    </source>
</evidence>
<accession>A0ABS4JUQ0</accession>
<dbReference type="SUPFAM" id="SSF52540">
    <property type="entry name" value="P-loop containing nucleoside triphosphate hydrolases"/>
    <property type="match status" value="1"/>
</dbReference>
<evidence type="ECO:0000256" key="3">
    <source>
        <dbReference type="ARBA" id="ARBA00022741"/>
    </source>
</evidence>
<dbReference type="InterPro" id="IPR027417">
    <property type="entry name" value="P-loop_NTPase"/>
</dbReference>
<dbReference type="SMART" id="SM00382">
    <property type="entry name" value="AAA"/>
    <property type="match status" value="1"/>
</dbReference>
<organism evidence="10 11">
    <name type="scientific">Symbiobacterium terraclitae</name>
    <dbReference type="NCBI Taxonomy" id="557451"/>
    <lineage>
        <taxon>Bacteria</taxon>
        <taxon>Bacillati</taxon>
        <taxon>Bacillota</taxon>
        <taxon>Clostridia</taxon>
        <taxon>Eubacteriales</taxon>
        <taxon>Symbiobacteriaceae</taxon>
        <taxon>Symbiobacterium</taxon>
    </lineage>
</organism>
<evidence type="ECO:0000256" key="4">
    <source>
        <dbReference type="ARBA" id="ARBA00022840"/>
    </source>
</evidence>
<sequence>MSIPVRRYWRLLRRYLRPERARVTWLALLLVLSIALQLMNPQILRRFLDLAAGEVSGGLSLTALALLFIAIAFGAQLVNILARYLSESVSWRATNALRADLAEHCLRLDLSFHKNRTPGEMVERIDGDVTSLSEFFSQLFIGVVANLALMAGILVLLYREDWRAGLAMTAYVLFTLWLLGTIRRISVPHVTRQRQAAAEFYGFLGEVLAGTEAIRASGARSHMLRRHLQMVQDFYRHNLRASMMFGLMWGSSIFTFALGAALSLGVGAWLHARGAATVGTVYLLFHYTELIRRPIDQLRAHLQELQRAGAAVERVEELFALRSRVPDGPGRPLPAGPLSVQLEGVSFAYEPGAPVLKGVDLHLRPGEVLGLLGRTGSGKSTLARLLLRFYDPDEGAVRLGGVDLREAKVAEVRRRVAFVTQDVQLFAGTVRDNLTFFDPGVSDERLREVLEELGLGLWLRSLPRGLDTPLESGGGGLSAGEAQLLALARVFLADPGLVILDEASSRLDPATEALVERAVDRLLEGRTAVIIAHRLATVDRADTIVILEDGQIVERGMRAGLAADPESRFARLLRTGVEEVLV</sequence>
<dbReference type="CDD" id="cd07346">
    <property type="entry name" value="ABC_6TM_exporters"/>
    <property type="match status" value="1"/>
</dbReference>
<dbReference type="GO" id="GO:0005524">
    <property type="term" value="F:ATP binding"/>
    <property type="evidence" value="ECO:0007669"/>
    <property type="project" value="UniProtKB-KW"/>
</dbReference>
<dbReference type="PROSITE" id="PS50929">
    <property type="entry name" value="ABC_TM1F"/>
    <property type="match status" value="1"/>
</dbReference>
<keyword evidence="6 7" id="KW-0472">Membrane</keyword>
<dbReference type="InterPro" id="IPR036640">
    <property type="entry name" value="ABC1_TM_sf"/>
</dbReference>
<keyword evidence="11" id="KW-1185">Reference proteome</keyword>
<dbReference type="Gene3D" id="3.40.50.300">
    <property type="entry name" value="P-loop containing nucleotide triphosphate hydrolases"/>
    <property type="match status" value="1"/>
</dbReference>
<dbReference type="InterPro" id="IPR011527">
    <property type="entry name" value="ABC1_TM_dom"/>
</dbReference>
<evidence type="ECO:0000313" key="10">
    <source>
        <dbReference type="EMBL" id="MBP2019272.1"/>
    </source>
</evidence>
<evidence type="ECO:0000259" key="8">
    <source>
        <dbReference type="PROSITE" id="PS50893"/>
    </source>
</evidence>
<dbReference type="Pfam" id="PF00664">
    <property type="entry name" value="ABC_membrane"/>
    <property type="match status" value="1"/>
</dbReference>
<protein>
    <submittedName>
        <fullName evidence="10">ATP-binding cassette subfamily B protein</fullName>
    </submittedName>
</protein>
<evidence type="ECO:0000256" key="7">
    <source>
        <dbReference type="SAM" id="Phobius"/>
    </source>
</evidence>
<reference evidence="10 11" key="1">
    <citation type="submission" date="2021-03" db="EMBL/GenBank/DDBJ databases">
        <title>Genomic Encyclopedia of Type Strains, Phase IV (KMG-IV): sequencing the most valuable type-strain genomes for metagenomic binning, comparative biology and taxonomic classification.</title>
        <authorList>
            <person name="Goeker M."/>
        </authorList>
    </citation>
    <scope>NUCLEOTIDE SEQUENCE [LARGE SCALE GENOMIC DNA]</scope>
    <source>
        <strain evidence="10 11">DSM 27138</strain>
    </source>
</reference>
<dbReference type="InterPro" id="IPR039421">
    <property type="entry name" value="Type_1_exporter"/>
</dbReference>
<evidence type="ECO:0000313" key="11">
    <source>
        <dbReference type="Proteomes" id="UP001519289"/>
    </source>
</evidence>
<evidence type="ECO:0000256" key="1">
    <source>
        <dbReference type="ARBA" id="ARBA00004651"/>
    </source>
</evidence>
<feature type="domain" description="ABC transporter" evidence="8">
    <location>
        <begin position="340"/>
        <end position="574"/>
    </location>
</feature>
<dbReference type="PANTHER" id="PTHR43394:SF1">
    <property type="entry name" value="ATP-BINDING CASSETTE SUB-FAMILY B MEMBER 10, MITOCHONDRIAL"/>
    <property type="match status" value="1"/>
</dbReference>
<dbReference type="PROSITE" id="PS00211">
    <property type="entry name" value="ABC_TRANSPORTER_1"/>
    <property type="match status" value="1"/>
</dbReference>
<dbReference type="InterPro" id="IPR003593">
    <property type="entry name" value="AAA+_ATPase"/>
</dbReference>
<proteinExistence type="predicted"/>
<feature type="transmembrane region" description="Helical" evidence="7">
    <location>
        <begin position="139"/>
        <end position="158"/>
    </location>
</feature>
<keyword evidence="5 7" id="KW-1133">Transmembrane helix</keyword>
<dbReference type="EMBL" id="JAGGLG010000025">
    <property type="protein sequence ID" value="MBP2019272.1"/>
    <property type="molecule type" value="Genomic_DNA"/>
</dbReference>
<dbReference type="Pfam" id="PF00005">
    <property type="entry name" value="ABC_tran"/>
    <property type="match status" value="1"/>
</dbReference>
<dbReference type="InterPro" id="IPR017871">
    <property type="entry name" value="ABC_transporter-like_CS"/>
</dbReference>
<dbReference type="InterPro" id="IPR003439">
    <property type="entry name" value="ABC_transporter-like_ATP-bd"/>
</dbReference>
<keyword evidence="2 7" id="KW-0812">Transmembrane</keyword>
<comment type="subcellular location">
    <subcellularLocation>
        <location evidence="1">Cell membrane</location>
        <topology evidence="1">Multi-pass membrane protein</topology>
    </subcellularLocation>
</comment>
<dbReference type="PROSITE" id="PS50893">
    <property type="entry name" value="ABC_TRANSPORTER_2"/>
    <property type="match status" value="1"/>
</dbReference>
<keyword evidence="3" id="KW-0547">Nucleotide-binding</keyword>
<feature type="transmembrane region" description="Helical" evidence="7">
    <location>
        <begin position="59"/>
        <end position="82"/>
    </location>
</feature>
<dbReference type="PANTHER" id="PTHR43394">
    <property type="entry name" value="ATP-DEPENDENT PERMEASE MDL1, MITOCHONDRIAL"/>
    <property type="match status" value="1"/>
</dbReference>
<dbReference type="Proteomes" id="UP001519289">
    <property type="component" value="Unassembled WGS sequence"/>
</dbReference>
<gene>
    <name evidence="10" type="ORF">J2Z79_002699</name>
</gene>